<evidence type="ECO:0000259" key="1">
    <source>
        <dbReference type="PROSITE" id="PS51500"/>
    </source>
</evidence>
<dbReference type="InterPro" id="IPR036281">
    <property type="entry name" value="SinR/SinI_dimer_dom_sf"/>
</dbReference>
<proteinExistence type="predicted"/>
<reference evidence="2" key="1">
    <citation type="submission" date="2023-07" db="EMBL/GenBank/DDBJ databases">
        <title>Genomic Encyclopedia of Type Strains, Phase IV (KMG-IV): sequencing the most valuable type-strain genomes for metagenomic binning, comparative biology and taxonomic classification.</title>
        <authorList>
            <person name="Goeker M."/>
        </authorList>
    </citation>
    <scope>NUCLEOTIDE SEQUENCE [LARGE SCALE GENOMIC DNA]</scope>
    <source>
        <strain evidence="2">JSM 076093</strain>
    </source>
</reference>
<dbReference type="EMBL" id="JAUSWM010000002">
    <property type="protein sequence ID" value="MDQ0482373.1"/>
    <property type="molecule type" value="Genomic_DNA"/>
</dbReference>
<organism evidence="2 3">
    <name type="scientific">Guptibacillus hwajinpoensis</name>
    <dbReference type="NCBI Taxonomy" id="208199"/>
    <lineage>
        <taxon>Bacteria</taxon>
        <taxon>Bacillati</taxon>
        <taxon>Bacillota</taxon>
        <taxon>Bacilli</taxon>
        <taxon>Bacillales</taxon>
        <taxon>Guptibacillaceae</taxon>
        <taxon>Guptibacillus</taxon>
    </lineage>
</organism>
<dbReference type="Proteomes" id="UP001226720">
    <property type="component" value="Unassembled WGS sequence"/>
</dbReference>
<sequence>MGVHTQEKLDREWVELIKEAKDLGLTLEEVYAFLQQKRK</sequence>
<keyword evidence="3" id="KW-1185">Reference proteome</keyword>
<keyword evidence="2" id="KW-0238">DNA-binding</keyword>
<gene>
    <name evidence="2" type="ORF">QO000_001342</name>
</gene>
<dbReference type="PROSITE" id="PS51500">
    <property type="entry name" value="SIN"/>
    <property type="match status" value="1"/>
</dbReference>
<dbReference type="RefSeq" id="WP_084006536.1">
    <property type="nucleotide sequence ID" value="NZ_CP119526.1"/>
</dbReference>
<dbReference type="Pfam" id="PF08671">
    <property type="entry name" value="SinI"/>
    <property type="match status" value="1"/>
</dbReference>
<protein>
    <submittedName>
        <fullName evidence="2">DNA-binding transcriptional MerR regulator</fullName>
    </submittedName>
</protein>
<dbReference type="InterPro" id="IPR010981">
    <property type="entry name" value="SinR/SinI_dimer_dom"/>
</dbReference>
<dbReference type="GeneID" id="301325396"/>
<feature type="domain" description="Sin" evidence="1">
    <location>
        <begin position="1"/>
        <end position="38"/>
    </location>
</feature>
<evidence type="ECO:0000313" key="3">
    <source>
        <dbReference type="Proteomes" id="UP001226720"/>
    </source>
</evidence>
<dbReference type="GO" id="GO:0003677">
    <property type="term" value="F:DNA binding"/>
    <property type="evidence" value="ECO:0007669"/>
    <property type="project" value="UniProtKB-KW"/>
</dbReference>
<dbReference type="SUPFAM" id="SSF47406">
    <property type="entry name" value="SinR repressor dimerisation domain-like"/>
    <property type="match status" value="1"/>
</dbReference>
<name>A0ABU0JZ42_9BACL</name>
<evidence type="ECO:0000313" key="2">
    <source>
        <dbReference type="EMBL" id="MDQ0482373.1"/>
    </source>
</evidence>
<comment type="caution">
    <text evidence="2">The sequence shown here is derived from an EMBL/GenBank/DDBJ whole genome shotgun (WGS) entry which is preliminary data.</text>
</comment>
<accession>A0ABU0JZ42</accession>